<organism evidence="2 3">
    <name type="scientific">Cylicostephanus goldi</name>
    <name type="common">Nematode worm</name>
    <dbReference type="NCBI Taxonomy" id="71465"/>
    <lineage>
        <taxon>Eukaryota</taxon>
        <taxon>Metazoa</taxon>
        <taxon>Ecdysozoa</taxon>
        <taxon>Nematoda</taxon>
        <taxon>Chromadorea</taxon>
        <taxon>Rhabditida</taxon>
        <taxon>Rhabditina</taxon>
        <taxon>Rhabditomorpha</taxon>
        <taxon>Strongyloidea</taxon>
        <taxon>Strongylidae</taxon>
        <taxon>Cylicostephanus</taxon>
    </lineage>
</organism>
<dbReference type="AlphaFoldDB" id="A0A3P7MZ24"/>
<evidence type="ECO:0000256" key="1">
    <source>
        <dbReference type="SAM" id="Phobius"/>
    </source>
</evidence>
<evidence type="ECO:0000313" key="2">
    <source>
        <dbReference type="EMBL" id="VDN35155.1"/>
    </source>
</evidence>
<gene>
    <name evidence="2" type="ORF">CGOC_LOCUS12850</name>
</gene>
<keyword evidence="1" id="KW-0812">Transmembrane</keyword>
<feature type="transmembrane region" description="Helical" evidence="1">
    <location>
        <begin position="41"/>
        <end position="65"/>
    </location>
</feature>
<dbReference type="EMBL" id="UYRV01126211">
    <property type="protein sequence ID" value="VDN35155.1"/>
    <property type="molecule type" value="Genomic_DNA"/>
</dbReference>
<proteinExistence type="predicted"/>
<evidence type="ECO:0000313" key="3">
    <source>
        <dbReference type="Proteomes" id="UP000271889"/>
    </source>
</evidence>
<dbReference type="Proteomes" id="UP000271889">
    <property type="component" value="Unassembled WGS sequence"/>
</dbReference>
<keyword evidence="3" id="KW-1185">Reference proteome</keyword>
<name>A0A3P7MZ24_CYLGO</name>
<protein>
    <submittedName>
        <fullName evidence="2">Uncharacterized protein</fullName>
    </submittedName>
</protein>
<keyword evidence="1" id="KW-0472">Membrane</keyword>
<accession>A0A3P7MZ24</accession>
<keyword evidence="1" id="KW-1133">Transmembrane helix</keyword>
<sequence>METSNKDNGELQNHIFWNKALIDAGLEPSSAAPPPGQFTQFALLIAILVFVGASCSLIVIATVCVQFC</sequence>
<dbReference type="OrthoDB" id="5860564at2759"/>
<reference evidence="2 3" key="1">
    <citation type="submission" date="2018-11" db="EMBL/GenBank/DDBJ databases">
        <authorList>
            <consortium name="Pathogen Informatics"/>
        </authorList>
    </citation>
    <scope>NUCLEOTIDE SEQUENCE [LARGE SCALE GENOMIC DNA]</scope>
</reference>